<evidence type="ECO:0000313" key="2">
    <source>
        <dbReference type="EMBL" id="KIE06244.1"/>
    </source>
</evidence>
<dbReference type="STRING" id="86105.NF27_AU00010"/>
<dbReference type="EMBL" id="JSWE01000021">
    <property type="protein sequence ID" value="KIE06244.1"/>
    <property type="molecule type" value="Genomic_DNA"/>
</dbReference>
<evidence type="ECO:0000313" key="3">
    <source>
        <dbReference type="Proteomes" id="UP000031258"/>
    </source>
</evidence>
<dbReference type="Pfam" id="PF01609">
    <property type="entry name" value="DDE_Tnp_1"/>
    <property type="match status" value="1"/>
</dbReference>
<dbReference type="GO" id="GO:0006313">
    <property type="term" value="P:DNA transposition"/>
    <property type="evidence" value="ECO:0007669"/>
    <property type="project" value="InterPro"/>
</dbReference>
<dbReference type="InterPro" id="IPR053172">
    <property type="entry name" value="Tn903_transposase"/>
</dbReference>
<reference evidence="2 3" key="1">
    <citation type="submission" date="2014-11" db="EMBL/GenBank/DDBJ databases">
        <title>A Rickettsiales Symbiont of Amoebae With Ancient Features.</title>
        <authorList>
            <person name="Schulz F."/>
            <person name="Martijn J."/>
            <person name="Wascher F."/>
            <person name="Kostanjsek R."/>
            <person name="Ettema T.J."/>
            <person name="Horn M."/>
        </authorList>
    </citation>
    <scope>NUCLEOTIDE SEQUENCE [LARGE SCALE GENOMIC DNA]</scope>
    <source>
        <strain evidence="2 3">UWC36</strain>
    </source>
</reference>
<keyword evidence="3" id="KW-1185">Reference proteome</keyword>
<dbReference type="AlphaFoldDB" id="A0A0C1QL66"/>
<dbReference type="GO" id="GO:0004803">
    <property type="term" value="F:transposase activity"/>
    <property type="evidence" value="ECO:0007669"/>
    <property type="project" value="InterPro"/>
</dbReference>
<dbReference type="InterPro" id="IPR002559">
    <property type="entry name" value="Transposase_11"/>
</dbReference>
<dbReference type="Proteomes" id="UP000031258">
    <property type="component" value="Unassembled WGS sequence"/>
</dbReference>
<gene>
    <name evidence="2" type="ORF">NF27_AU00010</name>
</gene>
<evidence type="ECO:0000259" key="1">
    <source>
        <dbReference type="Pfam" id="PF01609"/>
    </source>
</evidence>
<dbReference type="PANTHER" id="PTHR34631">
    <property type="match status" value="1"/>
</dbReference>
<organism evidence="2 3">
    <name type="scientific">Candidatus Jidaibacter acanthamoebae</name>
    <dbReference type="NCBI Taxonomy" id="86105"/>
    <lineage>
        <taxon>Bacteria</taxon>
        <taxon>Pseudomonadati</taxon>
        <taxon>Pseudomonadota</taxon>
        <taxon>Alphaproteobacteria</taxon>
        <taxon>Rickettsiales</taxon>
        <taxon>Candidatus Midichloriaceae</taxon>
        <taxon>Candidatus Jidaibacter</taxon>
    </lineage>
</organism>
<dbReference type="GO" id="GO:0003677">
    <property type="term" value="F:DNA binding"/>
    <property type="evidence" value="ECO:0007669"/>
    <property type="project" value="InterPro"/>
</dbReference>
<sequence length="168" mass="19217">MRRSKKKSMAQASYTGVSKEGLIVSRIMTNHITDDCKCLESLIQCVDIEKITEVLADTGYDSNNTYIVLENKGIKATIAPHKNAKTAYTQPRSDTINYIKEKGYHVERNKNKYGRREIVENTIYRYKSIIGAKLRSRKWDNQDVETLLGCHILNKMTNLGMPQSLKLT</sequence>
<protein>
    <recommendedName>
        <fullName evidence="1">Transposase IS4-like domain-containing protein</fullName>
    </recommendedName>
</protein>
<dbReference type="PANTHER" id="PTHR34631:SF3">
    <property type="entry name" value="ISSOD12 TRANSPOSASE TNPA_ISSOD12"/>
    <property type="match status" value="1"/>
</dbReference>
<comment type="caution">
    <text evidence="2">The sequence shown here is derived from an EMBL/GenBank/DDBJ whole genome shotgun (WGS) entry which is preliminary data.</text>
</comment>
<accession>A0A0C1QL66</accession>
<proteinExistence type="predicted"/>
<name>A0A0C1QL66_9RICK</name>
<feature type="domain" description="Transposase IS4-like" evidence="1">
    <location>
        <begin position="20"/>
        <end position="154"/>
    </location>
</feature>